<keyword evidence="4" id="KW-0472">Membrane</keyword>
<dbReference type="InterPro" id="IPR053950">
    <property type="entry name" value="CAP_N"/>
</dbReference>
<dbReference type="InterPro" id="IPR036222">
    <property type="entry name" value="CAP_N_sf"/>
</dbReference>
<name>A0A2T7PFF1_POMCA</name>
<evidence type="ECO:0000256" key="4">
    <source>
        <dbReference type="ARBA" id="ARBA00023136"/>
    </source>
</evidence>
<dbReference type="PROSITE" id="PS51329">
    <property type="entry name" value="C_CAP_COFACTOR_C"/>
    <property type="match status" value="1"/>
</dbReference>
<comment type="subcellular location">
    <subcellularLocation>
        <location evidence="1">Cell membrane</location>
        <topology evidence="1">Peripheral membrane protein</topology>
    </subcellularLocation>
</comment>
<comment type="similarity">
    <text evidence="2">Belongs to the CAP family.</text>
</comment>
<dbReference type="SMART" id="SM00673">
    <property type="entry name" value="CARP"/>
    <property type="match status" value="2"/>
</dbReference>
<dbReference type="SUPFAM" id="SSF101278">
    <property type="entry name" value="N-terminal domain of adenylylcyclase associated protein, CAP"/>
    <property type="match status" value="1"/>
</dbReference>
<feature type="compositionally biased region" description="Pro residues" evidence="5">
    <location>
        <begin position="398"/>
        <end position="424"/>
    </location>
</feature>
<organism evidence="7 8">
    <name type="scientific">Pomacea canaliculata</name>
    <name type="common">Golden apple snail</name>
    <dbReference type="NCBI Taxonomy" id="400727"/>
    <lineage>
        <taxon>Eukaryota</taxon>
        <taxon>Metazoa</taxon>
        <taxon>Spiralia</taxon>
        <taxon>Lophotrochozoa</taxon>
        <taxon>Mollusca</taxon>
        <taxon>Gastropoda</taxon>
        <taxon>Caenogastropoda</taxon>
        <taxon>Architaenioglossa</taxon>
        <taxon>Ampullarioidea</taxon>
        <taxon>Ampullariidae</taxon>
        <taxon>Pomacea</taxon>
    </lineage>
</organism>
<dbReference type="InterPro" id="IPR006599">
    <property type="entry name" value="CARP_motif"/>
</dbReference>
<dbReference type="PROSITE" id="PS01089">
    <property type="entry name" value="CAP_2"/>
    <property type="match status" value="1"/>
</dbReference>
<accession>A0A2T7PFF1</accession>
<evidence type="ECO:0000256" key="3">
    <source>
        <dbReference type="ARBA" id="ARBA00022475"/>
    </source>
</evidence>
<feature type="region of interest" description="Disordered" evidence="5">
    <location>
        <begin position="1"/>
        <end position="77"/>
    </location>
</feature>
<evidence type="ECO:0000313" key="7">
    <source>
        <dbReference type="EMBL" id="PVD32134.1"/>
    </source>
</evidence>
<feature type="region of interest" description="Disordered" evidence="5">
    <location>
        <begin position="463"/>
        <end position="482"/>
    </location>
</feature>
<feature type="compositionally biased region" description="Polar residues" evidence="5">
    <location>
        <begin position="7"/>
        <end position="17"/>
    </location>
</feature>
<feature type="compositionally biased region" description="Basic and acidic residues" evidence="5">
    <location>
        <begin position="18"/>
        <end position="31"/>
    </location>
</feature>
<dbReference type="Gene3D" id="1.25.40.330">
    <property type="entry name" value="Adenylate cyclase-associated CAP, N-terminal domain"/>
    <property type="match status" value="1"/>
</dbReference>
<dbReference type="InterPro" id="IPR013912">
    <property type="entry name" value="Adenylate_cyclase-assoc_CAP_C"/>
</dbReference>
<dbReference type="GO" id="GO:0003779">
    <property type="term" value="F:actin binding"/>
    <property type="evidence" value="ECO:0007669"/>
    <property type="project" value="InterPro"/>
</dbReference>
<evidence type="ECO:0000313" key="8">
    <source>
        <dbReference type="Proteomes" id="UP000245119"/>
    </source>
</evidence>
<sequence length="654" mass="69744">MLCCASCRQTSSPSPDRSPTKDANATKKDNGFSDVAIATQPFSSPSVTQPAQQHLAKADASQSLNLPESKIPISDPLARPVLNPESIGATHKSASVPSTTISLNTNLTTPPGPATHVSITPTSMASQVSVKEEALLKEINKLSETVEKAAAGSGSTGREVASVYASQLKALTSQVRKEAGSMSESALNIAVSRLEAVAARLESLTLQGGRGGGTAESDEVAQSIIAYDEFLKGAVAKFIQNSSAIGGDVQTQAKQVERAFQAQRQFLVAASKSKQPPQNVLMQLIDPVAKQLTAIQEFREHNRRSEFFNHLSAVSESIAALGWITVSPAPGPYVKEMTDAGTFYTNRVLKDYKDKDPKHVEWARSWISALTELQAYIKQFHTTGVTWNPKGGNATAAPPAPAAGGVPPPPPPGGPPPPPPPPPADLGQKGSSGDDSRAALFADLNKGSSVTEGLRKVTDDMKTHKNPALRQGPAPFKAAHKPSVAAKPAVAAKTKAPERPPLIELQNKKWVVEFHEGNKNIILDQTELKQVVYIYKCINCVVQVKGKVNSITLDSCKKTALVFEDVVSSVEFVNCQSMQAQVLGKVPTISIDKTDGCMVYLSNQSLDAEIVTAKSSEMNVLIPAGDGDFKEFALPEQFKTKWNGKEMVTVQTDI</sequence>
<feature type="domain" description="C-CAP/cofactor C-like" evidence="6">
    <location>
        <begin position="497"/>
        <end position="634"/>
    </location>
</feature>
<dbReference type="Pfam" id="PF21938">
    <property type="entry name" value="CAP_N"/>
    <property type="match status" value="1"/>
</dbReference>
<dbReference type="InterPro" id="IPR016098">
    <property type="entry name" value="CAP/MinC_C"/>
</dbReference>
<dbReference type="GO" id="GO:0008179">
    <property type="term" value="F:adenylate cyclase binding"/>
    <property type="evidence" value="ECO:0007669"/>
    <property type="project" value="TreeGrafter"/>
</dbReference>
<dbReference type="FunFam" id="2.160.20.70:FF:000001">
    <property type="entry name" value="Adenylyl cyclase-associated protein"/>
    <property type="match status" value="1"/>
</dbReference>
<feature type="compositionally biased region" description="Polar residues" evidence="5">
    <location>
        <begin position="40"/>
        <end position="52"/>
    </location>
</feature>
<evidence type="ECO:0000256" key="2">
    <source>
        <dbReference type="ARBA" id="ARBA00007659"/>
    </source>
</evidence>
<gene>
    <name evidence="7" type="ORF">C0Q70_07562</name>
</gene>
<dbReference type="InterPro" id="IPR001837">
    <property type="entry name" value="Adenylate_cyclase-assoc_CAP"/>
</dbReference>
<proteinExistence type="inferred from homology"/>
<dbReference type="AlphaFoldDB" id="A0A2T7PFF1"/>
<dbReference type="PANTHER" id="PTHR10652">
    <property type="entry name" value="ADENYLYL CYCLASE-ASSOCIATED PROTEIN"/>
    <property type="match status" value="1"/>
</dbReference>
<evidence type="ECO:0000256" key="5">
    <source>
        <dbReference type="SAM" id="MobiDB-lite"/>
    </source>
</evidence>
<dbReference type="STRING" id="400727.A0A2T7PFF1"/>
<dbReference type="GO" id="GO:0000902">
    <property type="term" value="P:cell morphogenesis"/>
    <property type="evidence" value="ECO:0007669"/>
    <property type="project" value="TreeGrafter"/>
</dbReference>
<dbReference type="InterPro" id="IPR028417">
    <property type="entry name" value="CAP_CS_C"/>
</dbReference>
<keyword evidence="8" id="KW-1185">Reference proteome</keyword>
<evidence type="ECO:0000259" key="6">
    <source>
        <dbReference type="PROSITE" id="PS51329"/>
    </source>
</evidence>
<dbReference type="GO" id="GO:0005737">
    <property type="term" value="C:cytoplasm"/>
    <property type="evidence" value="ECO:0007669"/>
    <property type="project" value="TreeGrafter"/>
</dbReference>
<dbReference type="GO" id="GO:0007015">
    <property type="term" value="P:actin filament organization"/>
    <property type="evidence" value="ECO:0007669"/>
    <property type="project" value="TreeGrafter"/>
</dbReference>
<dbReference type="PANTHER" id="PTHR10652:SF0">
    <property type="entry name" value="ADENYLYL CYCLASE-ASSOCIATED PROTEIN"/>
    <property type="match status" value="1"/>
</dbReference>
<dbReference type="Pfam" id="PF08603">
    <property type="entry name" value="CAP_C"/>
    <property type="match status" value="1"/>
</dbReference>
<dbReference type="InterPro" id="IPR036223">
    <property type="entry name" value="CAP_C_sf"/>
</dbReference>
<protein>
    <recommendedName>
        <fullName evidence="6">C-CAP/cofactor C-like domain-containing protein</fullName>
    </recommendedName>
</protein>
<dbReference type="FunFam" id="1.25.40.330:FF:000001">
    <property type="entry name" value="Adenylyl cyclase-associated protein"/>
    <property type="match status" value="1"/>
</dbReference>
<dbReference type="InterPro" id="IPR017901">
    <property type="entry name" value="C-CAP_CF_C-like"/>
</dbReference>
<reference evidence="7 8" key="1">
    <citation type="submission" date="2018-04" db="EMBL/GenBank/DDBJ databases">
        <title>The genome of golden apple snail Pomacea canaliculata provides insight into stress tolerance and invasive adaptation.</title>
        <authorList>
            <person name="Liu C."/>
            <person name="Liu B."/>
            <person name="Ren Y."/>
            <person name="Zhang Y."/>
            <person name="Wang H."/>
            <person name="Li S."/>
            <person name="Jiang F."/>
            <person name="Yin L."/>
            <person name="Zhang G."/>
            <person name="Qian W."/>
            <person name="Fan W."/>
        </authorList>
    </citation>
    <scope>NUCLEOTIDE SEQUENCE [LARGE SCALE GENOMIC DNA]</scope>
    <source>
        <strain evidence="7">SZHN2017</strain>
        <tissue evidence="7">Muscle</tissue>
    </source>
</reference>
<dbReference type="OrthoDB" id="1601at2759"/>
<dbReference type="Gene3D" id="2.160.20.70">
    <property type="match status" value="1"/>
</dbReference>
<keyword evidence="3" id="KW-1003">Cell membrane</keyword>
<evidence type="ECO:0000256" key="1">
    <source>
        <dbReference type="ARBA" id="ARBA00004202"/>
    </source>
</evidence>
<dbReference type="GO" id="GO:0005886">
    <property type="term" value="C:plasma membrane"/>
    <property type="evidence" value="ECO:0007669"/>
    <property type="project" value="UniProtKB-SubCell"/>
</dbReference>
<feature type="region of interest" description="Disordered" evidence="5">
    <location>
        <begin position="388"/>
        <end position="436"/>
    </location>
</feature>
<dbReference type="Proteomes" id="UP000245119">
    <property type="component" value="Linkage Group LG4"/>
</dbReference>
<comment type="caution">
    <text evidence="7">The sequence shown here is derived from an EMBL/GenBank/DDBJ whole genome shotgun (WGS) entry which is preliminary data.</text>
</comment>
<dbReference type="GO" id="GO:0019933">
    <property type="term" value="P:cAMP-mediated signaling"/>
    <property type="evidence" value="ECO:0007669"/>
    <property type="project" value="TreeGrafter"/>
</dbReference>
<dbReference type="SUPFAM" id="SSF69340">
    <property type="entry name" value="C-terminal domain of adenylylcyclase associated protein"/>
    <property type="match status" value="1"/>
</dbReference>
<dbReference type="EMBL" id="PZQS01000004">
    <property type="protein sequence ID" value="PVD32134.1"/>
    <property type="molecule type" value="Genomic_DNA"/>
</dbReference>